<dbReference type="Proteomes" id="UP000677537">
    <property type="component" value="Unassembled WGS sequence"/>
</dbReference>
<proteinExistence type="inferred from homology"/>
<evidence type="ECO:0000256" key="1">
    <source>
        <dbReference type="ARBA" id="ARBA00038414"/>
    </source>
</evidence>
<evidence type="ECO:0008006" key="4">
    <source>
        <dbReference type="Google" id="ProtNLM"/>
    </source>
</evidence>
<dbReference type="AlphaFoldDB" id="A0A940N4F6"/>
<keyword evidence="3" id="KW-1185">Reference proteome</keyword>
<evidence type="ECO:0000313" key="2">
    <source>
        <dbReference type="EMBL" id="MBP0494990.1"/>
    </source>
</evidence>
<protein>
    <recommendedName>
        <fullName evidence="4">Hydantoin racemase</fullName>
    </recommendedName>
</protein>
<dbReference type="Gene3D" id="3.40.50.12500">
    <property type="match status" value="1"/>
</dbReference>
<dbReference type="InterPro" id="IPR015942">
    <property type="entry name" value="Asp/Glu/hydantoin_racemase"/>
</dbReference>
<organism evidence="2 3">
    <name type="scientific">Roseomonas indoligenes</name>
    <dbReference type="NCBI Taxonomy" id="2820811"/>
    <lineage>
        <taxon>Bacteria</taxon>
        <taxon>Pseudomonadati</taxon>
        <taxon>Pseudomonadota</taxon>
        <taxon>Alphaproteobacteria</taxon>
        <taxon>Acetobacterales</taxon>
        <taxon>Roseomonadaceae</taxon>
        <taxon>Roseomonas</taxon>
    </lineage>
</organism>
<gene>
    <name evidence="2" type="ORF">J5Y10_19565</name>
</gene>
<dbReference type="InterPro" id="IPR053714">
    <property type="entry name" value="Iso_Racemase_Enz_sf"/>
</dbReference>
<sequence length="291" mass="32570">MTDAAPSKFRFLMVRHFTLPEHVHERFGMNDRAPKEAMLMNYQHLAPLLEDVDWDFHPGPMATHGDGDGYPETREELAIVGSNRLPVVREACESGRYNAIILLGGVDPGFWEAREIAQPYGVAVTANAFAQMHVACMLGARFSVLDISEGQSVKMVDLIRLYGFADRCASIRVVDYPLPRKPFDYGRSTLEERRGFARGKPSAMLEEAVREAIACIEEDGAESIILGCSGCYWLQDPLQKRLKEMGWDIPVLEGYRAAIEVAKLMVNLGVGASGIAFPPPLPRRWRRIKTF</sequence>
<accession>A0A940N4F6</accession>
<dbReference type="RefSeq" id="WP_209375788.1">
    <property type="nucleotide sequence ID" value="NZ_JAGIZA010000013.1"/>
</dbReference>
<dbReference type="Pfam" id="PF01177">
    <property type="entry name" value="Asp_Glu_race"/>
    <property type="match status" value="1"/>
</dbReference>
<dbReference type="EMBL" id="JAGIZA010000013">
    <property type="protein sequence ID" value="MBP0494990.1"/>
    <property type="molecule type" value="Genomic_DNA"/>
</dbReference>
<reference evidence="2" key="1">
    <citation type="submission" date="2021-03" db="EMBL/GenBank/DDBJ databases">
        <authorList>
            <person name="So Y."/>
        </authorList>
    </citation>
    <scope>NUCLEOTIDE SEQUENCE</scope>
    <source>
        <strain evidence="2">SG15</strain>
    </source>
</reference>
<evidence type="ECO:0000313" key="3">
    <source>
        <dbReference type="Proteomes" id="UP000677537"/>
    </source>
</evidence>
<comment type="caution">
    <text evidence="2">The sequence shown here is derived from an EMBL/GenBank/DDBJ whole genome shotgun (WGS) entry which is preliminary data.</text>
</comment>
<comment type="similarity">
    <text evidence="1">Belongs to the HyuE racemase family.</text>
</comment>
<name>A0A940N4F6_9PROT</name>
<dbReference type="GO" id="GO:0047661">
    <property type="term" value="F:amino-acid racemase activity"/>
    <property type="evidence" value="ECO:0007669"/>
    <property type="project" value="InterPro"/>
</dbReference>